<sequence length="237" mass="25812">MFFGRKRRKEQEAAATNAVSTDEAVAEVPELEPATTGPFDVADVPGREQRLDLGAIWLPGAQGIELRMEVDKKTQRITGVAVALNGSILQLQAFAAPRTEGIWDEIREEISQSIQKQGGMVDDVPGELGRELLVRLPVKMPDGKDGVQPARFVGFDGPRWFLRGVFSGRASFDKAAAKELEAIFRNVVVIRGDEARAPRDLLELTLPGGVRPTQLPEEAAPEIGNPLKRGPEITQIG</sequence>
<proteinExistence type="predicted"/>
<name>A0AAU7DZE3_9MICO</name>
<accession>A0AAU7DZE3</accession>
<dbReference type="Pfam" id="PF12502">
    <property type="entry name" value="DUF3710"/>
    <property type="match status" value="1"/>
</dbReference>
<organism evidence="2">
    <name type="scientific">Jonesiaceae bacterium BS-20</name>
    <dbReference type="NCBI Taxonomy" id="3120821"/>
    <lineage>
        <taxon>Bacteria</taxon>
        <taxon>Bacillati</taxon>
        <taxon>Actinomycetota</taxon>
        <taxon>Actinomycetes</taxon>
        <taxon>Micrococcales</taxon>
        <taxon>Jonesiaceae</taxon>
    </lineage>
</organism>
<feature type="region of interest" description="Disordered" evidence="1">
    <location>
        <begin position="208"/>
        <end position="237"/>
    </location>
</feature>
<evidence type="ECO:0000313" key="2">
    <source>
        <dbReference type="EMBL" id="XBH23084.1"/>
    </source>
</evidence>
<dbReference type="InterPro" id="IPR022183">
    <property type="entry name" value="DUF3710"/>
</dbReference>
<feature type="region of interest" description="Disordered" evidence="1">
    <location>
        <begin position="1"/>
        <end position="27"/>
    </location>
</feature>
<dbReference type="EMBL" id="CP146203">
    <property type="protein sequence ID" value="XBH23084.1"/>
    <property type="molecule type" value="Genomic_DNA"/>
</dbReference>
<gene>
    <name evidence="2" type="ORF">V5R04_07725</name>
</gene>
<evidence type="ECO:0000256" key="1">
    <source>
        <dbReference type="SAM" id="MobiDB-lite"/>
    </source>
</evidence>
<protein>
    <submittedName>
        <fullName evidence="2">DUF3710 domain-containing protein</fullName>
    </submittedName>
</protein>
<dbReference type="AlphaFoldDB" id="A0AAU7DZE3"/>
<reference evidence="2" key="1">
    <citation type="submission" date="2024-02" db="EMBL/GenBank/DDBJ databases">
        <title>Tomenella chthoni gen. nov. sp. nov., a member of the family Jonesiaceae isolated from bat guano.</title>
        <authorList>
            <person name="Miller S.L."/>
            <person name="King J."/>
            <person name="Sankaranarayanan K."/>
            <person name="Lawson P.A."/>
        </authorList>
    </citation>
    <scope>NUCLEOTIDE SEQUENCE</scope>
    <source>
        <strain evidence="2">BS-20</strain>
    </source>
</reference>